<organism evidence="3 4">
    <name type="scientific">Adineta steineri</name>
    <dbReference type="NCBI Taxonomy" id="433720"/>
    <lineage>
        <taxon>Eukaryota</taxon>
        <taxon>Metazoa</taxon>
        <taxon>Spiralia</taxon>
        <taxon>Gnathifera</taxon>
        <taxon>Rotifera</taxon>
        <taxon>Eurotatoria</taxon>
        <taxon>Bdelloidea</taxon>
        <taxon>Adinetida</taxon>
        <taxon>Adinetidae</taxon>
        <taxon>Adineta</taxon>
    </lineage>
</organism>
<sequence length="118" mass="14008">MVTSSSSSTKRRLLSCKDKENNHNDNSNDNAKKTKMIFDDQMKIRNEVIEAFLKCNLEVPIQIIAKTFNDAIGRLETNKINRNDVEHRKEFYMRLSQHPDRRYTRNRSQTYIFPDLIN</sequence>
<evidence type="ECO:0000313" key="2">
    <source>
        <dbReference type="EMBL" id="CAF1387081.1"/>
    </source>
</evidence>
<keyword evidence="4" id="KW-1185">Reference proteome</keyword>
<dbReference type="Proteomes" id="UP000663877">
    <property type="component" value="Unassembled WGS sequence"/>
</dbReference>
<name>A0A816BIU5_9BILA</name>
<gene>
    <name evidence="2" type="ORF">BJG266_LOCUS36900</name>
    <name evidence="3" type="ORF">QVE165_LOCUS53886</name>
</gene>
<accession>A0A816BIU5</accession>
<evidence type="ECO:0000313" key="3">
    <source>
        <dbReference type="EMBL" id="CAF1609800.1"/>
    </source>
</evidence>
<protein>
    <submittedName>
        <fullName evidence="3">Uncharacterized protein</fullName>
    </submittedName>
</protein>
<evidence type="ECO:0000256" key="1">
    <source>
        <dbReference type="SAM" id="MobiDB-lite"/>
    </source>
</evidence>
<dbReference type="AlphaFoldDB" id="A0A816BIU5"/>
<feature type="region of interest" description="Disordered" evidence="1">
    <location>
        <begin position="1"/>
        <end position="34"/>
    </location>
</feature>
<reference evidence="3" key="1">
    <citation type="submission" date="2021-02" db="EMBL/GenBank/DDBJ databases">
        <authorList>
            <person name="Nowell W R."/>
        </authorList>
    </citation>
    <scope>NUCLEOTIDE SEQUENCE</scope>
</reference>
<dbReference type="Proteomes" id="UP000663832">
    <property type="component" value="Unassembled WGS sequence"/>
</dbReference>
<comment type="caution">
    <text evidence="3">The sequence shown here is derived from an EMBL/GenBank/DDBJ whole genome shotgun (WGS) entry which is preliminary data.</text>
</comment>
<dbReference type="EMBL" id="CAJNOI010001144">
    <property type="protein sequence ID" value="CAF1387081.1"/>
    <property type="molecule type" value="Genomic_DNA"/>
</dbReference>
<proteinExistence type="predicted"/>
<dbReference type="OrthoDB" id="10024592at2759"/>
<evidence type="ECO:0000313" key="4">
    <source>
        <dbReference type="Proteomes" id="UP000663832"/>
    </source>
</evidence>
<dbReference type="EMBL" id="CAJNOM010001486">
    <property type="protein sequence ID" value="CAF1609800.1"/>
    <property type="molecule type" value="Genomic_DNA"/>
</dbReference>